<dbReference type="GeneID" id="25987364"/>
<feature type="compositionally biased region" description="Polar residues" evidence="1">
    <location>
        <begin position="340"/>
        <end position="351"/>
    </location>
</feature>
<dbReference type="VEuPathDB" id="FungiDB:A1Q1_03851"/>
<organism evidence="2 3">
    <name type="scientific">Trichosporon asahii var. asahii (strain ATCC 90039 / CBS 2479 / JCM 2466 / KCTC 7840 / NBRC 103889/ NCYC 2677 / UAMH 7654)</name>
    <name type="common">Yeast</name>
    <dbReference type="NCBI Taxonomy" id="1186058"/>
    <lineage>
        <taxon>Eukaryota</taxon>
        <taxon>Fungi</taxon>
        <taxon>Dikarya</taxon>
        <taxon>Basidiomycota</taxon>
        <taxon>Agaricomycotina</taxon>
        <taxon>Tremellomycetes</taxon>
        <taxon>Trichosporonales</taxon>
        <taxon>Trichosporonaceae</taxon>
        <taxon>Trichosporon</taxon>
    </lineage>
</organism>
<feature type="compositionally biased region" description="Basic residues" evidence="1">
    <location>
        <begin position="80"/>
        <end position="89"/>
    </location>
</feature>
<evidence type="ECO:0000256" key="1">
    <source>
        <dbReference type="SAM" id="MobiDB-lite"/>
    </source>
</evidence>
<dbReference type="RefSeq" id="XP_014177751.1">
    <property type="nucleotide sequence ID" value="XM_014322276.1"/>
</dbReference>
<gene>
    <name evidence="2" type="ORF">A1Q1_03851</name>
</gene>
<dbReference type="AlphaFoldDB" id="J4U9P6"/>
<dbReference type="OrthoDB" id="2585251at2759"/>
<name>J4U9P6_TRIAS</name>
<comment type="caution">
    <text evidence="2">The sequence shown here is derived from an EMBL/GenBank/DDBJ whole genome shotgun (WGS) entry which is preliminary data.</text>
</comment>
<feature type="region of interest" description="Disordered" evidence="1">
    <location>
        <begin position="60"/>
        <end position="93"/>
    </location>
</feature>
<evidence type="ECO:0000313" key="3">
    <source>
        <dbReference type="Proteomes" id="UP000002748"/>
    </source>
</evidence>
<feature type="region of interest" description="Disordered" evidence="1">
    <location>
        <begin position="340"/>
        <end position="359"/>
    </location>
</feature>
<dbReference type="KEGG" id="tasa:A1Q1_03851"/>
<reference evidence="2 3" key="1">
    <citation type="journal article" date="2012" name="Eukaryot. Cell">
        <title>Draft genome sequence of CBS 2479, the standard type strain of Trichosporon asahii.</title>
        <authorList>
            <person name="Yang R.Y."/>
            <person name="Li H.T."/>
            <person name="Zhu H."/>
            <person name="Zhou G.P."/>
            <person name="Wang M."/>
            <person name="Wang L."/>
        </authorList>
    </citation>
    <scope>NUCLEOTIDE SEQUENCE [LARGE SCALE GENOMIC DNA]</scope>
    <source>
        <strain evidence="3">ATCC 90039 / CBS 2479 / JCM 2466 / KCTC 7840 / NCYC 2677 / UAMH 7654</strain>
    </source>
</reference>
<sequence>MARHPLPLLLVPAVASNVGLGKARTFATAPPVGSVPGGAQNVPVILRAFAQLLDDDDLPKPTRYTPYVRRPTRRAASQRTKSRLQRQQRRSCGASVTSCSTEGKIRELAAYFPLPFQCQETEVPLPPVPEVLLTPGHVTTLSLALAPSLDALLDPTPRISYADAEVGVAILAGLTQGLMPLHEAYAAAGARIIPLLSKLDALGVLDPRGFPATTLEVSLDADGNPDILRVIFAERCAEDVRELLGDLVDIGVLTERAVLSANEVDAMRAPWGERSSERPKQARTLSYEPERTTELIMPSMDMSRVDLSQTSYEYERSQWLSESFPPSSGTLTPDTLEIESVNSPSTPSDWESSPPGSLLGSLASLEDQSLERSYAWSVYPSENDSVVESWREVTPTAVLEREVEVGWVEFGLMQSW</sequence>
<accession>J4U9P6</accession>
<dbReference type="EMBL" id="ALBS01000256">
    <property type="protein sequence ID" value="EJT47380.1"/>
    <property type="molecule type" value="Genomic_DNA"/>
</dbReference>
<proteinExistence type="predicted"/>
<dbReference type="Proteomes" id="UP000002748">
    <property type="component" value="Unassembled WGS sequence"/>
</dbReference>
<protein>
    <submittedName>
        <fullName evidence="2">Uncharacterized protein</fullName>
    </submittedName>
</protein>
<evidence type="ECO:0000313" key="2">
    <source>
        <dbReference type="EMBL" id="EJT47380.1"/>
    </source>
</evidence>
<dbReference type="HOGENOM" id="CLU_660883_0_0_1"/>